<dbReference type="PANTHER" id="PTHR32322">
    <property type="entry name" value="INNER MEMBRANE TRANSPORTER"/>
    <property type="match status" value="1"/>
</dbReference>
<keyword evidence="5 6" id="KW-0472">Membrane</keyword>
<keyword evidence="2" id="KW-1003">Cell membrane</keyword>
<feature type="transmembrane region" description="Helical" evidence="6">
    <location>
        <begin position="191"/>
        <end position="210"/>
    </location>
</feature>
<dbReference type="SUPFAM" id="SSF103481">
    <property type="entry name" value="Multidrug resistance efflux transporter EmrE"/>
    <property type="match status" value="2"/>
</dbReference>
<feature type="transmembrane region" description="Helical" evidence="6">
    <location>
        <begin position="253"/>
        <end position="273"/>
    </location>
</feature>
<dbReference type="InterPro" id="IPR000620">
    <property type="entry name" value="EamA_dom"/>
</dbReference>
<feature type="transmembrane region" description="Helical" evidence="6">
    <location>
        <begin position="130"/>
        <end position="147"/>
    </location>
</feature>
<reference evidence="9" key="1">
    <citation type="submission" date="2013-04" db="EMBL/GenBank/DDBJ databases">
        <title>Thioclava sp. 13D2W-2 Genome Sequencing.</title>
        <authorList>
            <person name="Lai Q."/>
            <person name="Li G."/>
            <person name="Shao Z."/>
        </authorList>
    </citation>
    <scope>NUCLEOTIDE SEQUENCE [LARGE SCALE GENOMIC DNA]</scope>
    <source>
        <strain evidence="9">13D2W-2</strain>
    </source>
</reference>
<organism evidence="8 9">
    <name type="scientific">Thioclava atlantica</name>
    <dbReference type="NCBI Taxonomy" id="1317124"/>
    <lineage>
        <taxon>Bacteria</taxon>
        <taxon>Pseudomonadati</taxon>
        <taxon>Pseudomonadota</taxon>
        <taxon>Alphaproteobacteria</taxon>
        <taxon>Rhodobacterales</taxon>
        <taxon>Paracoccaceae</taxon>
        <taxon>Thioclava</taxon>
    </lineage>
</organism>
<proteinExistence type="predicted"/>
<dbReference type="PANTHER" id="PTHR32322:SF18">
    <property type="entry name" value="S-ADENOSYLMETHIONINE_S-ADENOSYLHOMOCYSTEINE TRANSPORTER"/>
    <property type="match status" value="1"/>
</dbReference>
<evidence type="ECO:0000256" key="4">
    <source>
        <dbReference type="ARBA" id="ARBA00022989"/>
    </source>
</evidence>
<feature type="transmembrane region" description="Helical" evidence="6">
    <location>
        <begin position="222"/>
        <end position="241"/>
    </location>
</feature>
<dbReference type="EMBL" id="AQRC01000017">
    <property type="protein sequence ID" value="KFE33601.1"/>
    <property type="molecule type" value="Genomic_DNA"/>
</dbReference>
<feature type="transmembrane region" description="Helical" evidence="6">
    <location>
        <begin position="279"/>
        <end position="297"/>
    </location>
</feature>
<name>A0A085TSA4_9RHOB</name>
<sequence>MGPRFVTETGSGSGAVAGLLTGIQVGAALFASQLIVSDVGVGLLGLLRYGIALLLLFPLLLLRPSAPIARADWLPIILLGLGQIGMMIALLNTAVAYTSAARVALIFATLPAVSMFIDLALGRPFGGRRIGLGVALSIGGVAVLVGADAMTGGVRTNDVIGMGAAAGATLCVAVCSSLYAPFVRRYGPVKISSVAFTVSLIPLGLIAVILPSAQTPNEWTSAIWWLILAIGLSSGIGYLMWFHAIEKLPATLVTGFLALSPITAAVLSLVSLATDMTPSLLIAVAIVCGGILCFARFKERPIDRKEKHL</sequence>
<comment type="caution">
    <text evidence="8">The sequence shown here is derived from an EMBL/GenBank/DDBJ whole genome shotgun (WGS) entry which is preliminary data.</text>
</comment>
<feature type="transmembrane region" description="Helical" evidence="6">
    <location>
        <begin position="12"/>
        <end position="35"/>
    </location>
</feature>
<dbReference type="PATRIC" id="fig|1317124.6.peg.3493"/>
<reference evidence="8 9" key="2">
    <citation type="journal article" date="2015" name="Antonie Van Leeuwenhoek">
        <title>Thioclava indica sp. nov., isolated from surface seawater of the Indian Ocean.</title>
        <authorList>
            <person name="Liu Y."/>
            <person name="Lai Q."/>
            <person name="Du J."/>
            <person name="Xu H."/>
            <person name="Jiang L."/>
            <person name="Shao Z."/>
        </authorList>
    </citation>
    <scope>NUCLEOTIDE SEQUENCE [LARGE SCALE GENOMIC DNA]</scope>
    <source>
        <strain evidence="8 9">13D2W-2</strain>
    </source>
</reference>
<keyword evidence="4 6" id="KW-1133">Transmembrane helix</keyword>
<feature type="transmembrane region" description="Helical" evidence="6">
    <location>
        <begin position="41"/>
        <end position="61"/>
    </location>
</feature>
<accession>A0A085TSA4</accession>
<evidence type="ECO:0000256" key="3">
    <source>
        <dbReference type="ARBA" id="ARBA00022692"/>
    </source>
</evidence>
<evidence type="ECO:0000313" key="8">
    <source>
        <dbReference type="EMBL" id="KFE33601.1"/>
    </source>
</evidence>
<dbReference type="Proteomes" id="UP000028607">
    <property type="component" value="Unassembled WGS sequence"/>
</dbReference>
<keyword evidence="3 6" id="KW-0812">Transmembrane</keyword>
<protein>
    <recommendedName>
        <fullName evidence="7">EamA domain-containing protein</fullName>
    </recommendedName>
</protein>
<feature type="transmembrane region" description="Helical" evidence="6">
    <location>
        <begin position="73"/>
        <end position="97"/>
    </location>
</feature>
<comment type="subcellular location">
    <subcellularLocation>
        <location evidence="1">Cell membrane</location>
        <topology evidence="1">Multi-pass membrane protein</topology>
    </subcellularLocation>
</comment>
<evidence type="ECO:0000256" key="1">
    <source>
        <dbReference type="ARBA" id="ARBA00004651"/>
    </source>
</evidence>
<evidence type="ECO:0000259" key="7">
    <source>
        <dbReference type="Pfam" id="PF00892"/>
    </source>
</evidence>
<feature type="transmembrane region" description="Helical" evidence="6">
    <location>
        <begin position="103"/>
        <end position="121"/>
    </location>
</feature>
<dbReference type="Pfam" id="PF00892">
    <property type="entry name" value="EamA"/>
    <property type="match status" value="2"/>
</dbReference>
<dbReference type="eggNOG" id="COG0697">
    <property type="taxonomic scope" value="Bacteria"/>
</dbReference>
<dbReference type="InterPro" id="IPR050638">
    <property type="entry name" value="AA-Vitamin_Transporters"/>
</dbReference>
<feature type="domain" description="EamA" evidence="7">
    <location>
        <begin position="13"/>
        <end position="145"/>
    </location>
</feature>
<dbReference type="STRING" id="1317124.DW2_17325"/>
<dbReference type="AlphaFoldDB" id="A0A085TSA4"/>
<gene>
    <name evidence="8" type="ORF">DW2_17325</name>
</gene>
<dbReference type="InterPro" id="IPR037185">
    <property type="entry name" value="EmrE-like"/>
</dbReference>
<evidence type="ECO:0000256" key="2">
    <source>
        <dbReference type="ARBA" id="ARBA00022475"/>
    </source>
</evidence>
<dbReference type="GO" id="GO:0005886">
    <property type="term" value="C:plasma membrane"/>
    <property type="evidence" value="ECO:0007669"/>
    <property type="project" value="UniProtKB-SubCell"/>
</dbReference>
<feature type="transmembrane region" description="Helical" evidence="6">
    <location>
        <begin position="159"/>
        <end position="179"/>
    </location>
</feature>
<evidence type="ECO:0000256" key="5">
    <source>
        <dbReference type="ARBA" id="ARBA00023136"/>
    </source>
</evidence>
<keyword evidence="9" id="KW-1185">Reference proteome</keyword>
<evidence type="ECO:0000256" key="6">
    <source>
        <dbReference type="SAM" id="Phobius"/>
    </source>
</evidence>
<evidence type="ECO:0000313" key="9">
    <source>
        <dbReference type="Proteomes" id="UP000028607"/>
    </source>
</evidence>
<feature type="domain" description="EamA" evidence="7">
    <location>
        <begin position="161"/>
        <end position="294"/>
    </location>
</feature>